<name>A0A6G4XL02_9ACTN</name>
<dbReference type="AlphaFoldDB" id="A0A6G4XL02"/>
<protein>
    <recommendedName>
        <fullName evidence="4">Integral membrane protein</fullName>
    </recommendedName>
</protein>
<feature type="transmembrane region" description="Helical" evidence="1">
    <location>
        <begin position="79"/>
        <end position="100"/>
    </location>
</feature>
<evidence type="ECO:0008006" key="4">
    <source>
        <dbReference type="Google" id="ProtNLM"/>
    </source>
</evidence>
<feature type="transmembrane region" description="Helical" evidence="1">
    <location>
        <begin position="106"/>
        <end position="124"/>
    </location>
</feature>
<keyword evidence="1" id="KW-0472">Membrane</keyword>
<keyword evidence="3" id="KW-1185">Reference proteome</keyword>
<accession>A0A6G4XL02</accession>
<reference evidence="2 3" key="1">
    <citation type="submission" date="2020-02" db="EMBL/GenBank/DDBJ databases">
        <title>Whole-genome analyses of novel actinobacteria.</title>
        <authorList>
            <person name="Sahin N."/>
            <person name="Tokatli A."/>
        </authorList>
    </citation>
    <scope>NUCLEOTIDE SEQUENCE [LARGE SCALE GENOMIC DNA]</scope>
    <source>
        <strain evidence="2 3">YC504</strain>
    </source>
</reference>
<proteinExistence type="predicted"/>
<organism evidence="2 3">
    <name type="scientific">Streptomyces mesophilus</name>
    <dbReference type="NCBI Taxonomy" id="1775132"/>
    <lineage>
        <taxon>Bacteria</taxon>
        <taxon>Bacillati</taxon>
        <taxon>Actinomycetota</taxon>
        <taxon>Actinomycetes</taxon>
        <taxon>Kitasatosporales</taxon>
        <taxon>Streptomycetaceae</taxon>
        <taxon>Streptomyces</taxon>
    </lineage>
</organism>
<evidence type="ECO:0000313" key="3">
    <source>
        <dbReference type="Proteomes" id="UP000481109"/>
    </source>
</evidence>
<gene>
    <name evidence="2" type="ORF">G6045_21655</name>
</gene>
<dbReference type="EMBL" id="JAAKZW010000094">
    <property type="protein sequence ID" value="NGO78249.1"/>
    <property type="molecule type" value="Genomic_DNA"/>
</dbReference>
<dbReference type="RefSeq" id="WP_165333699.1">
    <property type="nucleotide sequence ID" value="NZ_JAAKZW010000094.1"/>
</dbReference>
<keyword evidence="1" id="KW-0812">Transmembrane</keyword>
<evidence type="ECO:0000313" key="2">
    <source>
        <dbReference type="EMBL" id="NGO78249.1"/>
    </source>
</evidence>
<evidence type="ECO:0000256" key="1">
    <source>
        <dbReference type="SAM" id="Phobius"/>
    </source>
</evidence>
<dbReference type="Proteomes" id="UP000481109">
    <property type="component" value="Unassembled WGS sequence"/>
</dbReference>
<keyword evidence="1" id="KW-1133">Transmembrane helix</keyword>
<comment type="caution">
    <text evidence="2">The sequence shown here is derived from an EMBL/GenBank/DDBJ whole genome shotgun (WGS) entry which is preliminary data.</text>
</comment>
<sequence length="142" mass="15866">MEARDAELNKELQATLHTRRELGEEYEPALVESFLAKVEDRLDATVDRRMRRLMAEQQMAVAREARGPRGSVDAWGERFGFAIVSLILAIPLSAIAAVNADLPGLLVAWLGIVGVNAVHAMHRFPNFGRGRRSRGQESDWED</sequence>